<keyword evidence="2" id="KW-1185">Reference proteome</keyword>
<dbReference type="RefSeq" id="XP_011133794.1">
    <property type="nucleotide sequence ID" value="XM_011135492.1"/>
</dbReference>
<evidence type="ECO:0000313" key="1">
    <source>
        <dbReference type="EMBL" id="EZG42930.1"/>
    </source>
</evidence>
<organism evidence="1 2">
    <name type="scientific">Gregarina niphandrodes</name>
    <name type="common">Septate eugregarine</name>
    <dbReference type="NCBI Taxonomy" id="110365"/>
    <lineage>
        <taxon>Eukaryota</taxon>
        <taxon>Sar</taxon>
        <taxon>Alveolata</taxon>
        <taxon>Apicomplexa</taxon>
        <taxon>Conoidasida</taxon>
        <taxon>Gregarinasina</taxon>
        <taxon>Eugregarinorida</taxon>
        <taxon>Gregarinidae</taxon>
        <taxon>Gregarina</taxon>
    </lineage>
</organism>
<gene>
    <name evidence="1" type="ORF">GNI_206460</name>
</gene>
<reference evidence="1" key="1">
    <citation type="submission" date="2013-12" db="EMBL/GenBank/DDBJ databases">
        <authorList>
            <person name="Omoto C.K."/>
            <person name="Sibley D."/>
            <person name="Venepally P."/>
            <person name="Hadjithomas M."/>
            <person name="Karamycheva S."/>
            <person name="Brunk B."/>
            <person name="Roos D."/>
            <person name="Caler E."/>
            <person name="Lorenzi H."/>
        </authorList>
    </citation>
    <scope>NUCLEOTIDE SEQUENCE</scope>
</reference>
<sequence length="201" mass="23284">MFKEFGQTLILEGTACLGKTTVLQRLAGEGFSVVVGDYAEDCIQYNVFRDKDLNNVLELAYMLFQFSKLKPNTLHDRGPLSSLAYRMVHDILNRRHSLQDFEILFAQLPAQLWNTFRQLNTFMVVEHDIKGGLQRMILRNNGIDVMSEEYIDVQNRVFEFLANYTGAKVIVHKQGESMEEWINALCEVIRTTLLNDLREEE</sequence>
<dbReference type="InterPro" id="IPR027417">
    <property type="entry name" value="P-loop_NTPase"/>
</dbReference>
<dbReference type="SUPFAM" id="SSF52540">
    <property type="entry name" value="P-loop containing nucleoside triphosphate hydrolases"/>
    <property type="match status" value="1"/>
</dbReference>
<dbReference type="EMBL" id="AFNH02001608">
    <property type="protein sequence ID" value="EZG42930.1"/>
    <property type="molecule type" value="Genomic_DNA"/>
</dbReference>
<dbReference type="Proteomes" id="UP000019763">
    <property type="component" value="Unassembled WGS sequence"/>
</dbReference>
<dbReference type="VEuPathDB" id="CryptoDB:GNI_206460"/>
<evidence type="ECO:0000313" key="2">
    <source>
        <dbReference type="Proteomes" id="UP000019763"/>
    </source>
</evidence>
<dbReference type="AlphaFoldDB" id="A0A023AXF1"/>
<comment type="caution">
    <text evidence="1">The sequence shown here is derived from an EMBL/GenBank/DDBJ whole genome shotgun (WGS) entry which is preliminary data.</text>
</comment>
<proteinExistence type="predicted"/>
<name>A0A023AXF1_GRENI</name>
<dbReference type="Gene3D" id="3.40.50.300">
    <property type="entry name" value="P-loop containing nucleotide triphosphate hydrolases"/>
    <property type="match status" value="1"/>
</dbReference>
<protein>
    <submittedName>
        <fullName evidence="1">AAA domain protein</fullName>
    </submittedName>
</protein>
<dbReference type="GeneID" id="22916445"/>
<accession>A0A023AXF1</accession>